<accession>A0ABY7THH0</accession>
<name>A0ABY7THH0_9SPHN</name>
<dbReference type="EMBL" id="CP117411">
    <property type="protein sequence ID" value="WCT72604.1"/>
    <property type="molecule type" value="Genomic_DNA"/>
</dbReference>
<sequence length="241" mass="27137">MALTQDDVRDQSLEIEFLLELVVPKYLIVADGAIDPPRGEIHVPVAHPRSIERDLQGFAGGLKLRGSIVDGLFERRSERADFILAPTRLDRRADGPDHCVSVERAFEEDYVPEVIEPHRRQRAPRGLVPIREDDEREVGPCRLAGDPLHKAAAVAGRESFLGDQRRSGSVLQLADERSQIAAGETVETVPPQEVGSDLGVTTPRGEDEYAEFHVRLRRRLVVRRRPVPSGRLRRRETWANR</sequence>
<keyword evidence="2" id="KW-1185">Reference proteome</keyword>
<gene>
    <name evidence="1" type="ORF">PQ455_13300</name>
</gene>
<dbReference type="RefSeq" id="WP_273686572.1">
    <property type="nucleotide sequence ID" value="NZ_CP117411.1"/>
</dbReference>
<proteinExistence type="predicted"/>
<organism evidence="1 2">
    <name type="scientific">Sphingomonas naphthae</name>
    <dbReference type="NCBI Taxonomy" id="1813468"/>
    <lineage>
        <taxon>Bacteria</taxon>
        <taxon>Pseudomonadati</taxon>
        <taxon>Pseudomonadota</taxon>
        <taxon>Alphaproteobacteria</taxon>
        <taxon>Sphingomonadales</taxon>
        <taxon>Sphingomonadaceae</taxon>
        <taxon>Sphingomonas</taxon>
    </lineage>
</organism>
<protein>
    <submittedName>
        <fullName evidence="1">Uncharacterized protein</fullName>
    </submittedName>
</protein>
<evidence type="ECO:0000313" key="2">
    <source>
        <dbReference type="Proteomes" id="UP001220395"/>
    </source>
</evidence>
<dbReference type="Proteomes" id="UP001220395">
    <property type="component" value="Chromosome"/>
</dbReference>
<reference evidence="1 2" key="1">
    <citation type="submission" date="2023-02" db="EMBL/GenBank/DDBJ databases">
        <title>Genome sequence of Sphingomonas naphthae.</title>
        <authorList>
            <person name="Kim S."/>
            <person name="Heo J."/>
            <person name="Kwon S.-W."/>
        </authorList>
    </citation>
    <scope>NUCLEOTIDE SEQUENCE [LARGE SCALE GENOMIC DNA]</scope>
    <source>
        <strain evidence="1 2">KACC 18716</strain>
    </source>
</reference>
<evidence type="ECO:0000313" key="1">
    <source>
        <dbReference type="EMBL" id="WCT72604.1"/>
    </source>
</evidence>